<evidence type="ECO:0000313" key="11">
    <source>
        <dbReference type="Proteomes" id="UP001595904"/>
    </source>
</evidence>
<keyword evidence="8" id="KW-0732">Signal</keyword>
<name>A0ABV8SUH8_9GAMM</name>
<proteinExistence type="inferred from homology"/>
<evidence type="ECO:0000256" key="3">
    <source>
        <dbReference type="ARBA" id="ARBA00022723"/>
    </source>
</evidence>
<keyword evidence="3 7" id="KW-0479">Metal-binding</keyword>
<keyword evidence="5 7" id="KW-0862">Zinc</keyword>
<comment type="caution">
    <text evidence="10">The sequence shown here is derived from an EMBL/GenBank/DDBJ whole genome shotgun (WGS) entry which is preliminary data.</text>
</comment>
<dbReference type="PANTHER" id="PTHR43660">
    <property type="entry name" value="DIPEPTIDYL CARBOXYPEPTIDASE"/>
    <property type="match status" value="1"/>
</dbReference>
<dbReference type="InterPro" id="IPR034005">
    <property type="entry name" value="M3A_DCP"/>
</dbReference>
<keyword evidence="4 7" id="KW-0378">Hydrolase</keyword>
<dbReference type="PANTHER" id="PTHR43660:SF1">
    <property type="entry name" value="DIPEPTIDYL CARBOXYPEPTIDASE"/>
    <property type="match status" value="1"/>
</dbReference>
<comment type="cofactor">
    <cofactor evidence="7">
        <name>Zn(2+)</name>
        <dbReference type="ChEBI" id="CHEBI:29105"/>
    </cofactor>
    <text evidence="7">Binds 1 zinc ion.</text>
</comment>
<dbReference type="InterPro" id="IPR024079">
    <property type="entry name" value="MetalloPept_cat_dom_sf"/>
</dbReference>
<dbReference type="InterPro" id="IPR024077">
    <property type="entry name" value="Neurolysin/TOP_dom2"/>
</dbReference>
<sequence>MPASNKLIAALLTAALGTMTMNAIAAPALSPDNPFARESTLPFKWPPLDKIKNEHYVPAMEAGMAEQRQEVADIVNNKAAPTFENTIVALERSGQLLNRATTIFFALSSSNTNPDIEKAQTEMAPKLSAHSDGIYLDAALFARVKKLYDQRQSLKLDPESLRLLERYHTNFVRAGANLSEAQKKELRTLNEQISSRTTEFRQLVLKGDNAAAIVVDTKAELDGLSDAQIATAAEAAKTRGKEGKYVLTLLNTTGQPPLSELKNRAVRERLYKASINRGWSGEFDTTKLIAEIVKLRADRAKLLGYPNHAAYVLEDETALTAEAVNSMLNQLAPAAVANARREAADMQQLIDAQAKANGTPSFQLQAWDWDFYAEQVRAKKYAYDEAQVRPYFELNRVLVDGVLFAAQELYGLKFKERKDLPVYQEDVRVFEVTDRDGSALGVFLFDPYARSNKRGGAWMNSFVEQSRLFGNKPVVTNTLNIPKPPAGQPTLLTWDEVNTAFHEFGHAIHGLFSSVQYPQFSGTNVPRDFVEYPSQYNEMWATEPRVLANYAKHHQTGAPMPKELMDKVLAAQKFNQGYATTEYLAASILDQHYHQLAPGKTPAAADIAAFEANALKSAHVDFPPVPPRYRSTYFLHIFSSPIGYSAGYYAYIWSEVLARDTEHWFKTHGGLKRENGDLLRSKVLSKGFSADALTIFRDFYGTAPEIGPLLEARGLTGGTEGAAH</sequence>
<protein>
    <submittedName>
        <fullName evidence="10">M3 family metallopeptidase</fullName>
    </submittedName>
</protein>
<feature type="domain" description="Peptidase M3A/M3B catalytic" evidence="9">
    <location>
        <begin position="260"/>
        <end position="714"/>
    </location>
</feature>
<keyword evidence="11" id="KW-1185">Reference proteome</keyword>
<dbReference type="SUPFAM" id="SSF55486">
    <property type="entry name" value="Metalloproteases ('zincins'), catalytic domain"/>
    <property type="match status" value="1"/>
</dbReference>
<feature type="chain" id="PRO_5046241711" evidence="8">
    <location>
        <begin position="26"/>
        <end position="724"/>
    </location>
</feature>
<dbReference type="InterPro" id="IPR024080">
    <property type="entry name" value="Neurolysin/TOP_N"/>
</dbReference>
<keyword evidence="2 7" id="KW-0645">Protease</keyword>
<evidence type="ECO:0000256" key="7">
    <source>
        <dbReference type="RuleBase" id="RU003435"/>
    </source>
</evidence>
<gene>
    <name evidence="10" type="ORF">ACFPN2_18715</name>
</gene>
<dbReference type="Gene3D" id="3.40.390.10">
    <property type="entry name" value="Collagenase (Catalytic Domain)"/>
    <property type="match status" value="1"/>
</dbReference>
<accession>A0ABV8SUH8</accession>
<feature type="signal peptide" evidence="8">
    <location>
        <begin position="1"/>
        <end position="25"/>
    </location>
</feature>
<dbReference type="CDD" id="cd06456">
    <property type="entry name" value="M3A_DCP"/>
    <property type="match status" value="1"/>
</dbReference>
<evidence type="ECO:0000256" key="5">
    <source>
        <dbReference type="ARBA" id="ARBA00022833"/>
    </source>
</evidence>
<keyword evidence="6 7" id="KW-0482">Metalloprotease</keyword>
<dbReference type="RefSeq" id="WP_380599209.1">
    <property type="nucleotide sequence ID" value="NZ_JBHSDU010000003.1"/>
</dbReference>
<evidence type="ECO:0000256" key="2">
    <source>
        <dbReference type="ARBA" id="ARBA00022670"/>
    </source>
</evidence>
<dbReference type="InterPro" id="IPR001567">
    <property type="entry name" value="Pept_M3A_M3B_dom"/>
</dbReference>
<dbReference type="Gene3D" id="1.20.1050.40">
    <property type="entry name" value="Endopeptidase. Chain P, domain 1"/>
    <property type="match status" value="1"/>
</dbReference>
<dbReference type="Proteomes" id="UP001595904">
    <property type="component" value="Unassembled WGS sequence"/>
</dbReference>
<reference evidence="11" key="1">
    <citation type="journal article" date="2019" name="Int. J. Syst. Evol. Microbiol.">
        <title>The Global Catalogue of Microorganisms (GCM) 10K type strain sequencing project: providing services to taxonomists for standard genome sequencing and annotation.</title>
        <authorList>
            <consortium name="The Broad Institute Genomics Platform"/>
            <consortium name="The Broad Institute Genome Sequencing Center for Infectious Disease"/>
            <person name="Wu L."/>
            <person name="Ma J."/>
        </authorList>
    </citation>
    <scope>NUCLEOTIDE SEQUENCE [LARGE SCALE GENOMIC DNA]</scope>
    <source>
        <strain evidence="11">CGMCC 1.10759</strain>
    </source>
</reference>
<evidence type="ECO:0000256" key="6">
    <source>
        <dbReference type="ARBA" id="ARBA00023049"/>
    </source>
</evidence>
<comment type="similarity">
    <text evidence="1 7">Belongs to the peptidase M3 family.</text>
</comment>
<organism evidence="10 11">
    <name type="scientific">Steroidobacter flavus</name>
    <dbReference type="NCBI Taxonomy" id="1842136"/>
    <lineage>
        <taxon>Bacteria</taxon>
        <taxon>Pseudomonadati</taxon>
        <taxon>Pseudomonadota</taxon>
        <taxon>Gammaproteobacteria</taxon>
        <taxon>Steroidobacterales</taxon>
        <taxon>Steroidobacteraceae</taxon>
        <taxon>Steroidobacter</taxon>
    </lineage>
</organism>
<evidence type="ECO:0000256" key="8">
    <source>
        <dbReference type="SAM" id="SignalP"/>
    </source>
</evidence>
<evidence type="ECO:0000313" key="10">
    <source>
        <dbReference type="EMBL" id="MFC4311137.1"/>
    </source>
</evidence>
<dbReference type="EMBL" id="JBHSDU010000003">
    <property type="protein sequence ID" value="MFC4311137.1"/>
    <property type="molecule type" value="Genomic_DNA"/>
</dbReference>
<evidence type="ECO:0000256" key="1">
    <source>
        <dbReference type="ARBA" id="ARBA00006040"/>
    </source>
</evidence>
<evidence type="ECO:0000259" key="9">
    <source>
        <dbReference type="Pfam" id="PF01432"/>
    </source>
</evidence>
<dbReference type="Pfam" id="PF01432">
    <property type="entry name" value="Peptidase_M3"/>
    <property type="match status" value="1"/>
</dbReference>
<dbReference type="Gene3D" id="1.10.1370.10">
    <property type="entry name" value="Neurolysin, domain 3"/>
    <property type="match status" value="1"/>
</dbReference>
<evidence type="ECO:0000256" key="4">
    <source>
        <dbReference type="ARBA" id="ARBA00022801"/>
    </source>
</evidence>
<dbReference type="InterPro" id="IPR045090">
    <property type="entry name" value="Pept_M3A_M3B"/>
</dbReference>